<dbReference type="Pfam" id="PF13188">
    <property type="entry name" value="PAS_8"/>
    <property type="match status" value="1"/>
</dbReference>
<reference evidence="5" key="1">
    <citation type="journal article" date="2019" name="Int. J. Syst. Evol. Microbiol.">
        <title>The Global Catalogue of Microorganisms (GCM) 10K type strain sequencing project: providing services to taxonomists for standard genome sequencing and annotation.</title>
        <authorList>
            <consortium name="The Broad Institute Genomics Platform"/>
            <consortium name="The Broad Institute Genome Sequencing Center for Infectious Disease"/>
            <person name="Wu L."/>
            <person name="Ma J."/>
        </authorList>
    </citation>
    <scope>NUCLEOTIDE SEQUENCE [LARGE SCALE GENOMIC DNA]</scope>
    <source>
        <strain evidence="5">JCM 31405</strain>
    </source>
</reference>
<dbReference type="PROSITE" id="PS50112">
    <property type="entry name" value="PAS"/>
    <property type="match status" value="2"/>
</dbReference>
<dbReference type="SUPFAM" id="SSF55073">
    <property type="entry name" value="Nucleotide cyclase"/>
    <property type="match status" value="1"/>
</dbReference>
<dbReference type="NCBIfam" id="TIGR00254">
    <property type="entry name" value="GGDEF"/>
    <property type="match status" value="1"/>
</dbReference>
<protein>
    <recommendedName>
        <fullName evidence="6">Diguanylate cyclase</fullName>
    </recommendedName>
</protein>
<comment type="caution">
    <text evidence="4">The sequence shown here is derived from an EMBL/GenBank/DDBJ whole genome shotgun (WGS) entry which is preliminary data.</text>
</comment>
<dbReference type="InterPro" id="IPR029787">
    <property type="entry name" value="Nucleotide_cyclase"/>
</dbReference>
<dbReference type="SMART" id="SM00086">
    <property type="entry name" value="PAC"/>
    <property type="match status" value="2"/>
</dbReference>
<feature type="domain" description="PAS" evidence="1">
    <location>
        <begin position="143"/>
        <end position="202"/>
    </location>
</feature>
<name>A0ABQ2SA15_9DEIO</name>
<dbReference type="InterPro" id="IPR052155">
    <property type="entry name" value="Biofilm_reg_signaling"/>
</dbReference>
<evidence type="ECO:0000259" key="1">
    <source>
        <dbReference type="PROSITE" id="PS50112"/>
    </source>
</evidence>
<dbReference type="SMART" id="SM00267">
    <property type="entry name" value="GGDEF"/>
    <property type="match status" value="1"/>
</dbReference>
<dbReference type="NCBIfam" id="TIGR00229">
    <property type="entry name" value="sensory_box"/>
    <property type="match status" value="2"/>
</dbReference>
<dbReference type="Pfam" id="PF00990">
    <property type="entry name" value="GGDEF"/>
    <property type="match status" value="1"/>
</dbReference>
<feature type="domain" description="GGDEF" evidence="3">
    <location>
        <begin position="307"/>
        <end position="432"/>
    </location>
</feature>
<dbReference type="SUPFAM" id="SSF55785">
    <property type="entry name" value="PYP-like sensor domain (PAS domain)"/>
    <property type="match status" value="2"/>
</dbReference>
<dbReference type="CDD" id="cd00130">
    <property type="entry name" value="PAS"/>
    <property type="match status" value="2"/>
</dbReference>
<dbReference type="RefSeq" id="WP_189074964.1">
    <property type="nucleotide sequence ID" value="NZ_BMQN01000030.1"/>
</dbReference>
<feature type="domain" description="PAC" evidence="2">
    <location>
        <begin position="90"/>
        <end position="142"/>
    </location>
</feature>
<dbReference type="Gene3D" id="3.30.450.20">
    <property type="entry name" value="PAS domain"/>
    <property type="match status" value="2"/>
</dbReference>
<dbReference type="EMBL" id="BMQN01000030">
    <property type="protein sequence ID" value="GGS10579.1"/>
    <property type="molecule type" value="Genomic_DNA"/>
</dbReference>
<dbReference type="InterPro" id="IPR043128">
    <property type="entry name" value="Rev_trsase/Diguanyl_cyclase"/>
</dbReference>
<feature type="domain" description="PAS" evidence="1">
    <location>
        <begin position="31"/>
        <end position="61"/>
    </location>
</feature>
<keyword evidence="5" id="KW-1185">Reference proteome</keyword>
<dbReference type="PROSITE" id="PS50887">
    <property type="entry name" value="GGDEF"/>
    <property type="match status" value="1"/>
</dbReference>
<dbReference type="InterPro" id="IPR035965">
    <property type="entry name" value="PAS-like_dom_sf"/>
</dbReference>
<dbReference type="InterPro" id="IPR000014">
    <property type="entry name" value="PAS"/>
</dbReference>
<evidence type="ECO:0000259" key="2">
    <source>
        <dbReference type="PROSITE" id="PS50113"/>
    </source>
</evidence>
<dbReference type="InterPro" id="IPR000700">
    <property type="entry name" value="PAS-assoc_C"/>
</dbReference>
<dbReference type="PROSITE" id="PS50113">
    <property type="entry name" value="PAC"/>
    <property type="match status" value="1"/>
</dbReference>
<dbReference type="InterPro" id="IPR013656">
    <property type="entry name" value="PAS_4"/>
</dbReference>
<dbReference type="PANTHER" id="PTHR44757:SF2">
    <property type="entry name" value="BIOFILM ARCHITECTURE MAINTENANCE PROTEIN MBAA"/>
    <property type="match status" value="1"/>
</dbReference>
<organism evidence="4 5">
    <name type="scientific">Deinococcus sedimenti</name>
    <dbReference type="NCBI Taxonomy" id="1867090"/>
    <lineage>
        <taxon>Bacteria</taxon>
        <taxon>Thermotogati</taxon>
        <taxon>Deinococcota</taxon>
        <taxon>Deinococci</taxon>
        <taxon>Deinococcales</taxon>
        <taxon>Deinococcaceae</taxon>
        <taxon>Deinococcus</taxon>
    </lineage>
</organism>
<dbReference type="CDD" id="cd01949">
    <property type="entry name" value="GGDEF"/>
    <property type="match status" value="1"/>
</dbReference>
<dbReference type="PANTHER" id="PTHR44757">
    <property type="entry name" value="DIGUANYLATE CYCLASE DGCP"/>
    <property type="match status" value="1"/>
</dbReference>
<dbReference type="Pfam" id="PF08448">
    <property type="entry name" value="PAS_4"/>
    <property type="match status" value="1"/>
</dbReference>
<evidence type="ECO:0000259" key="3">
    <source>
        <dbReference type="PROSITE" id="PS50887"/>
    </source>
</evidence>
<proteinExistence type="predicted"/>
<dbReference type="SMART" id="SM00091">
    <property type="entry name" value="PAS"/>
    <property type="match status" value="2"/>
</dbReference>
<dbReference type="Proteomes" id="UP000644548">
    <property type="component" value="Unassembled WGS sequence"/>
</dbReference>
<dbReference type="InterPro" id="IPR000160">
    <property type="entry name" value="GGDEF_dom"/>
</dbReference>
<evidence type="ECO:0000313" key="4">
    <source>
        <dbReference type="EMBL" id="GGS10579.1"/>
    </source>
</evidence>
<gene>
    <name evidence="4" type="ORF">GCM10008960_40780</name>
</gene>
<evidence type="ECO:0008006" key="6">
    <source>
        <dbReference type="Google" id="ProtNLM"/>
    </source>
</evidence>
<accession>A0ABQ2SA15</accession>
<dbReference type="Gene3D" id="3.30.70.270">
    <property type="match status" value="1"/>
</dbReference>
<evidence type="ECO:0000313" key="5">
    <source>
        <dbReference type="Proteomes" id="UP000644548"/>
    </source>
</evidence>
<sequence length="432" mass="47888">MPSAHREPGALLARHLQRVTTVAFDITDALVLILDRTGRIIRFNPTCERLSGRQEAEVQGQFLWPLVLDPVEAARAEALFRQIAPGVPPGTSETTWRTPQGDVRFIRWMASCLHDETGAIELVVCTGIDVTEERRARQALEDSETLFRTLFQHSADGVVLIDPHDPAVPWRIVRCNPAFARMNGYEPQDLIGQSIDLLHDDDLMARRGAHFLNWIRNHPDGAYGRGTHRHRGGHLLHVASSSSVVTVGGQELILGMDRDVTAAREQEAALRGANEHLAYLAQHDEWTGLLSRNAWLTRLSDMRRRPGCHVVLFLDLDGFKQVNDSYGHAVGDDLLQEVARRLRDTVRPTDAVGRLGGDEFVVAITVSGEAAVSGMTAHLDRVVSAPYRLSGLDVRVGVSIGAAVVCDEDLDVEAALERADHEMYRVKREKSD</sequence>
<dbReference type="InterPro" id="IPR001610">
    <property type="entry name" value="PAC"/>
</dbReference>